<evidence type="ECO:0000256" key="3">
    <source>
        <dbReference type="ARBA" id="ARBA00006702"/>
    </source>
</evidence>
<dbReference type="InterPro" id="IPR015655">
    <property type="entry name" value="PP2C"/>
</dbReference>
<dbReference type="InterPro" id="IPR036457">
    <property type="entry name" value="PPM-type-like_dom_sf"/>
</dbReference>
<sequence>MASAGDNNVHSPVSTPSLSGYSASSEGSLGSADEGDFSGMVVDPLLPSEEVAFGSVSEMGRGRKIIEDALSLRPCFCVWADGSEMHFFAVFDGHGGHEVAALCRDQMHAILAEELAVAAAAYREAHQQEDQEAEFRAWEAALKRSFERADALGALESAGTIMGSTAVVALLVRDFILVANCGDSRAVLCRAGGAIPLSQDHKLDRPDERARIAASGDTVFYYDGQLRVRGILAMSRALGHRLLKPAVICDPEITITTRSEEDDCLILASDGLWDAVSNQVACDIAWECLEDMSNEAAQYGGSALVGPDEDEWCVDAAIVLTRLALARGSRDDISVVVVDLKMMD</sequence>
<proteinExistence type="inferred from homology"/>
<dbReference type="InterPro" id="IPR001932">
    <property type="entry name" value="PPM-type_phosphatase-like_dom"/>
</dbReference>
<keyword evidence="16" id="KW-1185">Reference proteome</keyword>
<dbReference type="Gene3D" id="3.60.40.10">
    <property type="entry name" value="PPM-type phosphatase domain"/>
    <property type="match status" value="1"/>
</dbReference>
<dbReference type="FunFam" id="3.60.40.10:FF:000291">
    <property type="entry name" value="Protein phosphatase 2C 50"/>
    <property type="match status" value="1"/>
</dbReference>
<evidence type="ECO:0000256" key="6">
    <source>
        <dbReference type="ARBA" id="ARBA00022801"/>
    </source>
</evidence>
<comment type="cofactor">
    <cofactor evidence="2">
        <name>Mg(2+)</name>
        <dbReference type="ChEBI" id="CHEBI:18420"/>
    </cofactor>
</comment>
<feature type="compositionally biased region" description="Polar residues" evidence="13">
    <location>
        <begin position="1"/>
        <end position="16"/>
    </location>
</feature>
<reference evidence="15" key="1">
    <citation type="submission" date="2023-07" db="EMBL/GenBank/DDBJ databases">
        <title>A chromosome-level genome assembly of Lolium multiflorum.</title>
        <authorList>
            <person name="Chen Y."/>
            <person name="Copetti D."/>
            <person name="Kolliker R."/>
            <person name="Studer B."/>
        </authorList>
    </citation>
    <scope>NUCLEOTIDE SEQUENCE</scope>
    <source>
        <strain evidence="15">02402/16</strain>
        <tissue evidence="15">Leaf</tissue>
    </source>
</reference>
<comment type="caution">
    <text evidence="15">The sequence shown here is derived from an EMBL/GenBank/DDBJ whole genome shotgun (WGS) entry which is preliminary data.</text>
</comment>
<evidence type="ECO:0000256" key="5">
    <source>
        <dbReference type="ARBA" id="ARBA00022723"/>
    </source>
</evidence>
<evidence type="ECO:0000256" key="10">
    <source>
        <dbReference type="ARBA" id="ARBA00047761"/>
    </source>
</evidence>
<dbReference type="PROSITE" id="PS01032">
    <property type="entry name" value="PPM_1"/>
    <property type="match status" value="1"/>
</dbReference>
<evidence type="ECO:0000313" key="15">
    <source>
        <dbReference type="EMBL" id="KAK1651260.1"/>
    </source>
</evidence>
<evidence type="ECO:0000256" key="4">
    <source>
        <dbReference type="ARBA" id="ARBA00013081"/>
    </source>
</evidence>
<organism evidence="15 16">
    <name type="scientific">Lolium multiflorum</name>
    <name type="common">Italian ryegrass</name>
    <name type="synonym">Lolium perenne subsp. multiflorum</name>
    <dbReference type="NCBI Taxonomy" id="4521"/>
    <lineage>
        <taxon>Eukaryota</taxon>
        <taxon>Viridiplantae</taxon>
        <taxon>Streptophyta</taxon>
        <taxon>Embryophyta</taxon>
        <taxon>Tracheophyta</taxon>
        <taxon>Spermatophyta</taxon>
        <taxon>Magnoliopsida</taxon>
        <taxon>Liliopsida</taxon>
        <taxon>Poales</taxon>
        <taxon>Poaceae</taxon>
        <taxon>BOP clade</taxon>
        <taxon>Pooideae</taxon>
        <taxon>Poodae</taxon>
        <taxon>Poeae</taxon>
        <taxon>Poeae Chloroplast Group 2 (Poeae type)</taxon>
        <taxon>Loliodinae</taxon>
        <taxon>Loliinae</taxon>
        <taxon>Lolium</taxon>
    </lineage>
</organism>
<evidence type="ECO:0000313" key="16">
    <source>
        <dbReference type="Proteomes" id="UP001231189"/>
    </source>
</evidence>
<accession>A0AAD8WD61</accession>
<evidence type="ECO:0000256" key="11">
    <source>
        <dbReference type="ARBA" id="ARBA00048336"/>
    </source>
</evidence>
<dbReference type="PROSITE" id="PS51746">
    <property type="entry name" value="PPM_2"/>
    <property type="match status" value="1"/>
</dbReference>
<comment type="cofactor">
    <cofactor evidence="1">
        <name>Mn(2+)</name>
        <dbReference type="ChEBI" id="CHEBI:29035"/>
    </cofactor>
</comment>
<evidence type="ECO:0000256" key="1">
    <source>
        <dbReference type="ARBA" id="ARBA00001936"/>
    </source>
</evidence>
<dbReference type="GO" id="GO:0046872">
    <property type="term" value="F:metal ion binding"/>
    <property type="evidence" value="ECO:0007669"/>
    <property type="project" value="UniProtKB-KW"/>
</dbReference>
<dbReference type="EMBL" id="JAUUTY010000004">
    <property type="protein sequence ID" value="KAK1651260.1"/>
    <property type="molecule type" value="Genomic_DNA"/>
</dbReference>
<dbReference type="EC" id="3.1.3.16" evidence="4"/>
<dbReference type="PANTHER" id="PTHR47992">
    <property type="entry name" value="PROTEIN PHOSPHATASE"/>
    <property type="match status" value="1"/>
</dbReference>
<name>A0AAD8WD61_LOLMU</name>
<comment type="catalytic activity">
    <reaction evidence="11">
        <text>O-phospho-L-threonyl-[protein] + H2O = L-threonyl-[protein] + phosphate</text>
        <dbReference type="Rhea" id="RHEA:47004"/>
        <dbReference type="Rhea" id="RHEA-COMP:11060"/>
        <dbReference type="Rhea" id="RHEA-COMP:11605"/>
        <dbReference type="ChEBI" id="CHEBI:15377"/>
        <dbReference type="ChEBI" id="CHEBI:30013"/>
        <dbReference type="ChEBI" id="CHEBI:43474"/>
        <dbReference type="ChEBI" id="CHEBI:61977"/>
        <dbReference type="EC" id="3.1.3.16"/>
    </reaction>
</comment>
<feature type="domain" description="PPM-type phosphatase" evidence="14">
    <location>
        <begin position="52"/>
        <end position="340"/>
    </location>
</feature>
<evidence type="ECO:0000256" key="2">
    <source>
        <dbReference type="ARBA" id="ARBA00001946"/>
    </source>
</evidence>
<keyword evidence="9" id="KW-0464">Manganese</keyword>
<keyword evidence="8 12" id="KW-0904">Protein phosphatase</keyword>
<feature type="region of interest" description="Disordered" evidence="13">
    <location>
        <begin position="1"/>
        <end position="31"/>
    </location>
</feature>
<dbReference type="AlphaFoldDB" id="A0AAD8WD61"/>
<dbReference type="Pfam" id="PF00481">
    <property type="entry name" value="PP2C"/>
    <property type="match status" value="1"/>
</dbReference>
<keyword evidence="6 12" id="KW-0378">Hydrolase</keyword>
<comment type="similarity">
    <text evidence="3 12">Belongs to the PP2C family.</text>
</comment>
<dbReference type="InterPro" id="IPR000222">
    <property type="entry name" value="PP2C_BS"/>
</dbReference>
<gene>
    <name evidence="15" type="ORF">QYE76_069065</name>
</gene>
<feature type="compositionally biased region" description="Low complexity" evidence="13">
    <location>
        <begin position="17"/>
        <end position="31"/>
    </location>
</feature>
<keyword evidence="5" id="KW-0479">Metal-binding</keyword>
<dbReference type="SUPFAM" id="SSF81606">
    <property type="entry name" value="PP2C-like"/>
    <property type="match status" value="1"/>
</dbReference>
<evidence type="ECO:0000256" key="12">
    <source>
        <dbReference type="RuleBase" id="RU003465"/>
    </source>
</evidence>
<dbReference type="Proteomes" id="UP001231189">
    <property type="component" value="Unassembled WGS sequence"/>
</dbReference>
<protein>
    <recommendedName>
        <fullName evidence="4">protein-serine/threonine phosphatase</fullName>
        <ecNumber evidence="4">3.1.3.16</ecNumber>
    </recommendedName>
</protein>
<dbReference type="CDD" id="cd00143">
    <property type="entry name" value="PP2Cc"/>
    <property type="match status" value="1"/>
</dbReference>
<keyword evidence="7" id="KW-0460">Magnesium</keyword>
<evidence type="ECO:0000256" key="13">
    <source>
        <dbReference type="SAM" id="MobiDB-lite"/>
    </source>
</evidence>
<dbReference type="SMART" id="SM00331">
    <property type="entry name" value="PP2C_SIG"/>
    <property type="match status" value="1"/>
</dbReference>
<evidence type="ECO:0000256" key="7">
    <source>
        <dbReference type="ARBA" id="ARBA00022842"/>
    </source>
</evidence>
<comment type="catalytic activity">
    <reaction evidence="10">
        <text>O-phospho-L-seryl-[protein] + H2O = L-seryl-[protein] + phosphate</text>
        <dbReference type="Rhea" id="RHEA:20629"/>
        <dbReference type="Rhea" id="RHEA-COMP:9863"/>
        <dbReference type="Rhea" id="RHEA-COMP:11604"/>
        <dbReference type="ChEBI" id="CHEBI:15377"/>
        <dbReference type="ChEBI" id="CHEBI:29999"/>
        <dbReference type="ChEBI" id="CHEBI:43474"/>
        <dbReference type="ChEBI" id="CHEBI:83421"/>
        <dbReference type="EC" id="3.1.3.16"/>
    </reaction>
</comment>
<evidence type="ECO:0000256" key="8">
    <source>
        <dbReference type="ARBA" id="ARBA00022912"/>
    </source>
</evidence>
<dbReference type="GO" id="GO:0004722">
    <property type="term" value="F:protein serine/threonine phosphatase activity"/>
    <property type="evidence" value="ECO:0007669"/>
    <property type="project" value="UniProtKB-EC"/>
</dbReference>
<evidence type="ECO:0000259" key="14">
    <source>
        <dbReference type="PROSITE" id="PS51746"/>
    </source>
</evidence>
<dbReference type="SMART" id="SM00332">
    <property type="entry name" value="PP2Cc"/>
    <property type="match status" value="1"/>
</dbReference>
<evidence type="ECO:0000256" key="9">
    <source>
        <dbReference type="ARBA" id="ARBA00023211"/>
    </source>
</evidence>